<dbReference type="GO" id="GO:0003824">
    <property type="term" value="F:catalytic activity"/>
    <property type="evidence" value="ECO:0007669"/>
    <property type="project" value="UniProtKB-ARBA"/>
</dbReference>
<evidence type="ECO:0000256" key="1">
    <source>
        <dbReference type="ARBA" id="ARBA00001946"/>
    </source>
</evidence>
<keyword evidence="2" id="KW-0812">Transmembrane</keyword>
<dbReference type="PROSITE" id="PS50883">
    <property type="entry name" value="EAL"/>
    <property type="match status" value="1"/>
</dbReference>
<dbReference type="Pfam" id="PF00990">
    <property type="entry name" value="GGDEF"/>
    <property type="match status" value="1"/>
</dbReference>
<dbReference type="InterPro" id="IPR043128">
    <property type="entry name" value="Rev_trsase/Diguanyl_cyclase"/>
</dbReference>
<evidence type="ECO:0000313" key="5">
    <source>
        <dbReference type="EMBL" id="SKA94299.1"/>
    </source>
</evidence>
<feature type="transmembrane region" description="Helical" evidence="2">
    <location>
        <begin position="30"/>
        <end position="52"/>
    </location>
</feature>
<dbReference type="SMART" id="SM00052">
    <property type="entry name" value="EAL"/>
    <property type="match status" value="1"/>
</dbReference>
<dbReference type="InterPro" id="IPR000014">
    <property type="entry name" value="PAS"/>
</dbReference>
<dbReference type="InterPro" id="IPR029787">
    <property type="entry name" value="Nucleotide_cyclase"/>
</dbReference>
<dbReference type="Proteomes" id="UP000190460">
    <property type="component" value="Unassembled WGS sequence"/>
</dbReference>
<dbReference type="NCBIfam" id="TIGR00254">
    <property type="entry name" value="GGDEF"/>
    <property type="match status" value="1"/>
</dbReference>
<feature type="domain" description="GGDEF" evidence="4">
    <location>
        <begin position="249"/>
        <end position="383"/>
    </location>
</feature>
<dbReference type="InterPro" id="IPR000160">
    <property type="entry name" value="GGDEF_dom"/>
</dbReference>
<dbReference type="Gene3D" id="3.30.450.20">
    <property type="entry name" value="PAS domain"/>
    <property type="match status" value="1"/>
</dbReference>
<dbReference type="InterPro" id="IPR035919">
    <property type="entry name" value="EAL_sf"/>
</dbReference>
<dbReference type="Gene3D" id="3.30.70.270">
    <property type="match status" value="1"/>
</dbReference>
<dbReference type="SMART" id="SM00091">
    <property type="entry name" value="PAS"/>
    <property type="match status" value="1"/>
</dbReference>
<feature type="domain" description="EAL" evidence="3">
    <location>
        <begin position="394"/>
        <end position="652"/>
    </location>
</feature>
<dbReference type="CDD" id="cd01949">
    <property type="entry name" value="GGDEF"/>
    <property type="match status" value="1"/>
</dbReference>
<dbReference type="FunFam" id="3.30.70.270:FF:000001">
    <property type="entry name" value="Diguanylate cyclase domain protein"/>
    <property type="match status" value="1"/>
</dbReference>
<dbReference type="PROSITE" id="PS50887">
    <property type="entry name" value="GGDEF"/>
    <property type="match status" value="1"/>
</dbReference>
<protein>
    <submittedName>
        <fullName evidence="5">PAS domain S-box-containing protein/diguanylate cyclase (GGDEF) domain-containing protein</fullName>
    </submittedName>
</protein>
<dbReference type="Gene3D" id="3.20.20.450">
    <property type="entry name" value="EAL domain"/>
    <property type="match status" value="1"/>
</dbReference>
<reference evidence="5 6" key="1">
    <citation type="submission" date="2017-02" db="EMBL/GenBank/DDBJ databases">
        <authorList>
            <person name="Peterson S.W."/>
        </authorList>
    </citation>
    <scope>NUCLEOTIDE SEQUENCE [LARGE SCALE GENOMIC DNA]</scope>
    <source>
        <strain evidence="5 6">ATCC 49788</strain>
    </source>
</reference>
<sequence>MRFFKTFFSLTLLVLGLGLGAWQSTQDNSVVSPVVLWVLLGLLGAQTVVLFIRKDVNWDKYSVQGMVNKLKGYTFLSTDLGTKSLAPIDENSTTEWILEELAGGVITVNGEGEIIYLNKSAEALIACKQGAAVGKPINAIVQIEDAQGKAIVPRVMDVHKAHPQHLLQFGQVKLVPKTGESRYVELHTTHLHDPANTLVFIFRDVTADRKIINRLYQQASHDALTGLMNRRSFEEYLEQVAHDDTGVLKTHVLVSIDLDNFKIVNDTCGHQAGDELLKQVAHIFQRFVRQTDKVARMGGDEFAIFLENCALDKARSIMDSILIEMRNFRFSWEGKVFTVTASIGLVEFLPSPELTLKTLFSDADKACYTAKALGRNQTFAHLNSEEVYHADQRHTDWGKVLEKALENDRFILFVQPIMPLQSLSLFPYHQYEVLLRLPFRKHLLSPGSFLPAADRLDMMFRIDRWIIRKVLEMVTTNNLRSKEGVEPRLMINLSSQAVQDPELFNFIHEEISKHQVNPALLCFEIAESVAIANFVQTKRLMKSLHSLGCHLVLDDFGSGFSSLNYVRDLPLSYLKIDGNFVHNLVSNPVDAAMIKAVHEVGQVMNLLTIAELVEDVETLEGLRAIGVDFAQGYFCGKPFPFKHLCTPVNETSHSISKMA</sequence>
<comment type="cofactor">
    <cofactor evidence="1">
        <name>Mg(2+)</name>
        <dbReference type="ChEBI" id="CHEBI:18420"/>
    </cofactor>
</comment>
<dbReference type="EMBL" id="FUYB01000026">
    <property type="protein sequence ID" value="SKA94299.1"/>
    <property type="molecule type" value="Genomic_DNA"/>
</dbReference>
<dbReference type="SUPFAM" id="SSF55073">
    <property type="entry name" value="Nucleotide cyclase"/>
    <property type="match status" value="1"/>
</dbReference>
<proteinExistence type="predicted"/>
<dbReference type="InterPro" id="IPR052155">
    <property type="entry name" value="Biofilm_reg_signaling"/>
</dbReference>
<dbReference type="InterPro" id="IPR035965">
    <property type="entry name" value="PAS-like_dom_sf"/>
</dbReference>
<keyword evidence="2" id="KW-0472">Membrane</keyword>
<evidence type="ECO:0000313" key="6">
    <source>
        <dbReference type="Proteomes" id="UP000190460"/>
    </source>
</evidence>
<dbReference type="Pfam" id="PF00989">
    <property type="entry name" value="PAS"/>
    <property type="match status" value="1"/>
</dbReference>
<keyword evidence="6" id="KW-1185">Reference proteome</keyword>
<dbReference type="CDD" id="cd01948">
    <property type="entry name" value="EAL"/>
    <property type="match status" value="1"/>
</dbReference>
<dbReference type="SUPFAM" id="SSF141868">
    <property type="entry name" value="EAL domain-like"/>
    <property type="match status" value="1"/>
</dbReference>
<dbReference type="PANTHER" id="PTHR44757:SF4">
    <property type="entry name" value="DIGUANYLATE CYCLASE DGCE-RELATED"/>
    <property type="match status" value="1"/>
</dbReference>
<dbReference type="RefSeq" id="WP_078924085.1">
    <property type="nucleotide sequence ID" value="NZ_FUYB01000026.1"/>
</dbReference>
<dbReference type="AlphaFoldDB" id="A0A1T4XXJ2"/>
<name>A0A1T4XXJ2_9GAMM</name>
<dbReference type="STRING" id="92487.SAMN02745130_03644"/>
<dbReference type="NCBIfam" id="TIGR00229">
    <property type="entry name" value="sensory_box"/>
    <property type="match status" value="1"/>
</dbReference>
<gene>
    <name evidence="5" type="ORF">SAMN02745130_03644</name>
</gene>
<dbReference type="InterPro" id="IPR013767">
    <property type="entry name" value="PAS_fold"/>
</dbReference>
<evidence type="ECO:0000259" key="3">
    <source>
        <dbReference type="PROSITE" id="PS50883"/>
    </source>
</evidence>
<dbReference type="CDD" id="cd00130">
    <property type="entry name" value="PAS"/>
    <property type="match status" value="1"/>
</dbReference>
<evidence type="ECO:0000259" key="4">
    <source>
        <dbReference type="PROSITE" id="PS50887"/>
    </source>
</evidence>
<evidence type="ECO:0000256" key="2">
    <source>
        <dbReference type="SAM" id="Phobius"/>
    </source>
</evidence>
<keyword evidence="2" id="KW-1133">Transmembrane helix</keyword>
<dbReference type="SMART" id="SM00267">
    <property type="entry name" value="GGDEF"/>
    <property type="match status" value="1"/>
</dbReference>
<dbReference type="PANTHER" id="PTHR44757">
    <property type="entry name" value="DIGUANYLATE CYCLASE DGCP"/>
    <property type="match status" value="1"/>
</dbReference>
<accession>A0A1T4XXJ2</accession>
<dbReference type="Pfam" id="PF00563">
    <property type="entry name" value="EAL"/>
    <property type="match status" value="1"/>
</dbReference>
<dbReference type="GO" id="GO:0006355">
    <property type="term" value="P:regulation of DNA-templated transcription"/>
    <property type="evidence" value="ECO:0007669"/>
    <property type="project" value="InterPro"/>
</dbReference>
<organism evidence="5 6">
    <name type="scientific">Thiothrix eikelboomii</name>
    <dbReference type="NCBI Taxonomy" id="92487"/>
    <lineage>
        <taxon>Bacteria</taxon>
        <taxon>Pseudomonadati</taxon>
        <taxon>Pseudomonadota</taxon>
        <taxon>Gammaproteobacteria</taxon>
        <taxon>Thiotrichales</taxon>
        <taxon>Thiotrichaceae</taxon>
        <taxon>Thiothrix</taxon>
    </lineage>
</organism>
<dbReference type="InterPro" id="IPR001633">
    <property type="entry name" value="EAL_dom"/>
</dbReference>
<dbReference type="SUPFAM" id="SSF55785">
    <property type="entry name" value="PYP-like sensor domain (PAS domain)"/>
    <property type="match status" value="1"/>
</dbReference>
<dbReference type="OrthoDB" id="9813913at2"/>